<name>A0A9W6Y8T3_9STRA</name>
<reference evidence="2" key="1">
    <citation type="submission" date="2023-04" db="EMBL/GenBank/DDBJ databases">
        <title>Phytophthora fragariaefolia NBRC 109709.</title>
        <authorList>
            <person name="Ichikawa N."/>
            <person name="Sato H."/>
            <person name="Tonouchi N."/>
        </authorList>
    </citation>
    <scope>NUCLEOTIDE SEQUENCE</scope>
    <source>
        <strain evidence="2">NBRC 109709</strain>
    </source>
</reference>
<comment type="caution">
    <text evidence="2">The sequence shown here is derived from an EMBL/GenBank/DDBJ whole genome shotgun (WGS) entry which is preliminary data.</text>
</comment>
<evidence type="ECO:0000256" key="1">
    <source>
        <dbReference type="SAM" id="MobiDB-lite"/>
    </source>
</evidence>
<feature type="region of interest" description="Disordered" evidence="1">
    <location>
        <begin position="23"/>
        <end position="44"/>
    </location>
</feature>
<organism evidence="2 3">
    <name type="scientific">Phytophthora fragariaefolia</name>
    <dbReference type="NCBI Taxonomy" id="1490495"/>
    <lineage>
        <taxon>Eukaryota</taxon>
        <taxon>Sar</taxon>
        <taxon>Stramenopiles</taxon>
        <taxon>Oomycota</taxon>
        <taxon>Peronosporomycetes</taxon>
        <taxon>Peronosporales</taxon>
        <taxon>Peronosporaceae</taxon>
        <taxon>Phytophthora</taxon>
    </lineage>
</organism>
<accession>A0A9W6Y8T3</accession>
<protein>
    <submittedName>
        <fullName evidence="2">Unnamed protein product</fullName>
    </submittedName>
</protein>
<dbReference type="Proteomes" id="UP001165121">
    <property type="component" value="Unassembled WGS sequence"/>
</dbReference>
<dbReference type="EMBL" id="BSXT01003927">
    <property type="protein sequence ID" value="GMF56200.1"/>
    <property type="molecule type" value="Genomic_DNA"/>
</dbReference>
<evidence type="ECO:0000313" key="2">
    <source>
        <dbReference type="EMBL" id="GMF56200.1"/>
    </source>
</evidence>
<keyword evidence="3" id="KW-1185">Reference proteome</keyword>
<dbReference type="OrthoDB" id="108378at2759"/>
<gene>
    <name evidence="2" type="ORF">Pfra01_002381200</name>
</gene>
<proteinExistence type="predicted"/>
<sequence>MLGVSPSQAVFGRDMLFDVTTTTDWGQQQTRKEAQIRQANDRENAQRMTHEYLPGDMVMAACIKQRAPKLQPLYEDPFPIISVRSNGIVVVDKERYAETLFIRRIKPFKPPNMGEDVVQD</sequence>
<feature type="compositionally biased region" description="Basic and acidic residues" evidence="1">
    <location>
        <begin position="30"/>
        <end position="44"/>
    </location>
</feature>
<dbReference type="AlphaFoldDB" id="A0A9W6Y8T3"/>
<evidence type="ECO:0000313" key="3">
    <source>
        <dbReference type="Proteomes" id="UP001165121"/>
    </source>
</evidence>